<evidence type="ECO:0000259" key="8">
    <source>
        <dbReference type="Pfam" id="PF01490"/>
    </source>
</evidence>
<evidence type="ECO:0000313" key="10">
    <source>
        <dbReference type="Proteomes" id="UP000256970"/>
    </source>
</evidence>
<dbReference type="AlphaFoldDB" id="A0A383W752"/>
<dbReference type="EMBL" id="FNXT01001192">
    <property type="protein sequence ID" value="SZX73487.1"/>
    <property type="molecule type" value="Genomic_DNA"/>
</dbReference>
<dbReference type="Proteomes" id="UP000256970">
    <property type="component" value="Unassembled WGS sequence"/>
</dbReference>
<feature type="domain" description="Amino acid transporter transmembrane" evidence="8">
    <location>
        <begin position="79"/>
        <end position="472"/>
    </location>
</feature>
<dbReference type="GO" id="GO:0006865">
    <property type="term" value="P:amino acid transport"/>
    <property type="evidence" value="ECO:0007669"/>
    <property type="project" value="UniProtKB-KW"/>
</dbReference>
<gene>
    <name evidence="9" type="ORF">BQ4739_LOCUS13759</name>
</gene>
<feature type="transmembrane region" description="Helical" evidence="7">
    <location>
        <begin position="418"/>
        <end position="440"/>
    </location>
</feature>
<dbReference type="STRING" id="3088.A0A383W752"/>
<keyword evidence="4" id="KW-0029">Amino-acid transport</keyword>
<feature type="transmembrane region" description="Helical" evidence="7">
    <location>
        <begin position="210"/>
        <end position="227"/>
    </location>
</feature>
<keyword evidence="3 7" id="KW-0812">Transmembrane</keyword>
<feature type="transmembrane region" description="Helical" evidence="7">
    <location>
        <begin position="234"/>
        <end position="255"/>
    </location>
</feature>
<organism evidence="9 10">
    <name type="scientific">Tetradesmus obliquus</name>
    <name type="common">Green alga</name>
    <name type="synonym">Acutodesmus obliquus</name>
    <dbReference type="NCBI Taxonomy" id="3088"/>
    <lineage>
        <taxon>Eukaryota</taxon>
        <taxon>Viridiplantae</taxon>
        <taxon>Chlorophyta</taxon>
        <taxon>core chlorophytes</taxon>
        <taxon>Chlorophyceae</taxon>
        <taxon>CS clade</taxon>
        <taxon>Sphaeropleales</taxon>
        <taxon>Scenedesmaceae</taxon>
        <taxon>Tetradesmus</taxon>
    </lineage>
</organism>
<feature type="transmembrane region" description="Helical" evidence="7">
    <location>
        <begin position="353"/>
        <end position="377"/>
    </location>
</feature>
<feature type="transmembrane region" description="Helical" evidence="7">
    <location>
        <begin position="307"/>
        <end position="333"/>
    </location>
</feature>
<evidence type="ECO:0000256" key="7">
    <source>
        <dbReference type="SAM" id="Phobius"/>
    </source>
</evidence>
<evidence type="ECO:0000313" key="9">
    <source>
        <dbReference type="EMBL" id="SZX73487.1"/>
    </source>
</evidence>
<feature type="transmembrane region" description="Helical" evidence="7">
    <location>
        <begin position="179"/>
        <end position="198"/>
    </location>
</feature>
<proteinExistence type="predicted"/>
<feature type="transmembrane region" description="Helical" evidence="7">
    <location>
        <begin position="389"/>
        <end position="412"/>
    </location>
</feature>
<name>A0A383W752_TETOB</name>
<reference evidence="9 10" key="1">
    <citation type="submission" date="2016-10" db="EMBL/GenBank/DDBJ databases">
        <authorList>
            <person name="Cai Z."/>
        </authorList>
    </citation>
    <scope>NUCLEOTIDE SEQUENCE [LARGE SCALE GENOMIC DNA]</scope>
</reference>
<evidence type="ECO:0000256" key="6">
    <source>
        <dbReference type="ARBA" id="ARBA00023136"/>
    </source>
</evidence>
<comment type="subcellular location">
    <subcellularLocation>
        <location evidence="1">Membrane</location>
    </subcellularLocation>
</comment>
<evidence type="ECO:0000256" key="1">
    <source>
        <dbReference type="ARBA" id="ARBA00004370"/>
    </source>
</evidence>
<evidence type="ECO:0000256" key="2">
    <source>
        <dbReference type="ARBA" id="ARBA00022448"/>
    </source>
</evidence>
<evidence type="ECO:0000256" key="4">
    <source>
        <dbReference type="ARBA" id="ARBA00022970"/>
    </source>
</evidence>
<dbReference type="InterPro" id="IPR013057">
    <property type="entry name" value="AA_transpt_TM"/>
</dbReference>
<dbReference type="PANTHER" id="PTHR48017">
    <property type="entry name" value="OS05G0424000 PROTEIN-RELATED"/>
    <property type="match status" value="1"/>
</dbReference>
<sequence>MADTNLPATPHGFELSTASSRSLDAEVVLADADVGKGAVLPYDVNSEAELDQYQAAGTPAKKVGRVPWYQRLLWEGGRPFDAFLTIVSAQVGQVILNLPNSMAKAGLPLGTFFQLWAAVVSMYTLWLLSMLYQEFKRRAIKEGSWFNDATSERRTKVTQYHDVIGGVTGRRWLGEFARVVTIVELVGLCVAQIIAGSSNLYTLHSALPKRTWAFVMGSITGLMVLVPSMRNMRLFSLFTLFTTTFTAMFMVGASLKSGLSLQAAQQPPRGTADVFSALANTLFAFGSHCMLLEVLDSQWAPSKFTKAFAWSQVYVTGLLTWPNAAFTFMAFPALSYKFGNAFAVYPPSTLKSVAIVTMVVDQLTAFGLFVHPLCILWEKLLRVHYKPNWIRLPARIPVALFVWFIALAIPFFGVVNDLLGAFCVTFETFILPPLAFNLYYQGRPDRQAAAFLKPRRLSWAAYFAVNWFIIVATLVAGLGFGGYASVNGFVASLHKFGFFAKCYNC</sequence>
<evidence type="ECO:0000256" key="3">
    <source>
        <dbReference type="ARBA" id="ARBA00022692"/>
    </source>
</evidence>
<evidence type="ECO:0000256" key="5">
    <source>
        <dbReference type="ARBA" id="ARBA00022989"/>
    </source>
</evidence>
<protein>
    <recommendedName>
        <fullName evidence="8">Amino acid transporter transmembrane domain-containing protein</fullName>
    </recommendedName>
</protein>
<feature type="transmembrane region" description="Helical" evidence="7">
    <location>
        <begin position="461"/>
        <end position="484"/>
    </location>
</feature>
<feature type="transmembrane region" description="Helical" evidence="7">
    <location>
        <begin position="111"/>
        <end position="132"/>
    </location>
</feature>
<dbReference type="Pfam" id="PF01490">
    <property type="entry name" value="Aa_trans"/>
    <property type="match status" value="1"/>
</dbReference>
<keyword evidence="5 7" id="KW-1133">Transmembrane helix</keyword>
<keyword evidence="10" id="KW-1185">Reference proteome</keyword>
<accession>A0A383W752</accession>
<feature type="transmembrane region" description="Helical" evidence="7">
    <location>
        <begin position="275"/>
        <end position="295"/>
    </location>
</feature>
<keyword evidence="2" id="KW-0813">Transport</keyword>
<dbReference type="GO" id="GO:0016020">
    <property type="term" value="C:membrane"/>
    <property type="evidence" value="ECO:0007669"/>
    <property type="project" value="UniProtKB-SubCell"/>
</dbReference>
<keyword evidence="6 7" id="KW-0472">Membrane</keyword>